<evidence type="ECO:0000313" key="2">
    <source>
        <dbReference type="EMBL" id="VAW88226.1"/>
    </source>
</evidence>
<feature type="domain" description="J" evidence="1">
    <location>
        <begin position="233"/>
        <end position="296"/>
    </location>
</feature>
<sequence>MIPGLSEKLGRFLSVDGIFVVAVVSRDGFVIDSVGSTNIDLDGLGLMVAAADELIFQTETLIELDCRHSKLFCNNDKKVLMGPASEEIIALIVDESKNTDSICHHIQTSLRQLTDILSPSDQTESNKKKIYHYASNSDGFHELKTTATIASPVTSNITLNSHELFELLQLSSELFPATNGQPTQPASNASYSRFLYLLNGFHHTIQDSEKNSNFELIELAGKLQCIFLDSTSDYYRVLALTEQADSEQIKKHFGLFKDIYSSDDSIDPDYSCILRISKAFLVLRSPKWRWLYDSKRTIGSKGRETAKQVAHYEWLKKGELFAVQPVIEKIKNNLNHEFLKKTGHKGSHALRSVVGEVKQLYATLIDKKR</sequence>
<gene>
    <name evidence="2" type="ORF">MNBD_GAMMA17-125</name>
</gene>
<dbReference type="SUPFAM" id="SSF46565">
    <property type="entry name" value="Chaperone J-domain"/>
    <property type="match status" value="1"/>
</dbReference>
<organism evidence="2">
    <name type="scientific">hydrothermal vent metagenome</name>
    <dbReference type="NCBI Taxonomy" id="652676"/>
    <lineage>
        <taxon>unclassified sequences</taxon>
        <taxon>metagenomes</taxon>
        <taxon>ecological metagenomes</taxon>
    </lineage>
</organism>
<dbReference type="Gene3D" id="1.10.287.110">
    <property type="entry name" value="DnaJ domain"/>
    <property type="match status" value="1"/>
</dbReference>
<dbReference type="EMBL" id="UOFQ01000091">
    <property type="protein sequence ID" value="VAW88226.1"/>
    <property type="molecule type" value="Genomic_DNA"/>
</dbReference>
<reference evidence="2" key="1">
    <citation type="submission" date="2018-06" db="EMBL/GenBank/DDBJ databases">
        <authorList>
            <person name="Zhirakovskaya E."/>
        </authorList>
    </citation>
    <scope>NUCLEOTIDE SEQUENCE</scope>
</reference>
<name>A0A3B1A5P7_9ZZZZ</name>
<proteinExistence type="predicted"/>
<accession>A0A3B1A5P7</accession>
<dbReference type="InterPro" id="IPR001623">
    <property type="entry name" value="DnaJ_domain"/>
</dbReference>
<dbReference type="SUPFAM" id="SSF103196">
    <property type="entry name" value="Roadblock/LC7 domain"/>
    <property type="match status" value="1"/>
</dbReference>
<protein>
    <recommendedName>
        <fullName evidence="1">J domain-containing protein</fullName>
    </recommendedName>
</protein>
<dbReference type="AlphaFoldDB" id="A0A3B1A5P7"/>
<evidence type="ECO:0000259" key="1">
    <source>
        <dbReference type="PROSITE" id="PS50076"/>
    </source>
</evidence>
<dbReference type="PROSITE" id="PS50076">
    <property type="entry name" value="DNAJ_2"/>
    <property type="match status" value="1"/>
</dbReference>
<dbReference type="Gene3D" id="3.30.450.30">
    <property type="entry name" value="Dynein light chain 2a, cytoplasmic"/>
    <property type="match status" value="1"/>
</dbReference>
<dbReference type="InterPro" id="IPR036869">
    <property type="entry name" value="J_dom_sf"/>
</dbReference>